<feature type="transmembrane region" description="Helical" evidence="6">
    <location>
        <begin position="144"/>
        <end position="164"/>
    </location>
</feature>
<keyword evidence="4 6" id="KW-1133">Transmembrane helix</keyword>
<dbReference type="PANTHER" id="PTHR43332">
    <property type="entry name" value="INNER MEMBRANE TRANSPORT PERMEASE YADH-RELATED"/>
    <property type="match status" value="1"/>
</dbReference>
<dbReference type="PROSITE" id="PS51012">
    <property type="entry name" value="ABC_TM2"/>
    <property type="match status" value="1"/>
</dbReference>
<feature type="transmembrane region" description="Helical" evidence="6">
    <location>
        <begin position="21"/>
        <end position="42"/>
    </location>
</feature>
<dbReference type="Pfam" id="PF01061">
    <property type="entry name" value="ABC2_membrane"/>
    <property type="match status" value="1"/>
</dbReference>
<evidence type="ECO:0000256" key="6">
    <source>
        <dbReference type="RuleBase" id="RU361157"/>
    </source>
</evidence>
<name>A0A1Q8SMN3_9GAMM</name>
<evidence type="ECO:0000256" key="3">
    <source>
        <dbReference type="ARBA" id="ARBA00022692"/>
    </source>
</evidence>
<comment type="similarity">
    <text evidence="2 6">Belongs to the ABC-2 integral membrane protein family.</text>
</comment>
<dbReference type="PIRSF" id="PIRSF006648">
    <property type="entry name" value="DrrB"/>
    <property type="match status" value="1"/>
</dbReference>
<dbReference type="GO" id="GO:0043190">
    <property type="term" value="C:ATP-binding cassette (ABC) transporter complex"/>
    <property type="evidence" value="ECO:0007669"/>
    <property type="project" value="InterPro"/>
</dbReference>
<keyword evidence="5 6" id="KW-0472">Membrane</keyword>
<accession>A0A1Q8SMN3</accession>
<evidence type="ECO:0000313" key="8">
    <source>
        <dbReference type="EMBL" id="OLO02674.1"/>
    </source>
</evidence>
<dbReference type="GO" id="GO:0140359">
    <property type="term" value="F:ABC-type transporter activity"/>
    <property type="evidence" value="ECO:0007669"/>
    <property type="project" value="InterPro"/>
</dbReference>
<evidence type="ECO:0000256" key="1">
    <source>
        <dbReference type="ARBA" id="ARBA00004141"/>
    </source>
</evidence>
<dbReference type="PANTHER" id="PTHR43332:SF2">
    <property type="entry name" value="INNER MEMBRANE TRANSPORT PERMEASE YADH"/>
    <property type="match status" value="1"/>
</dbReference>
<keyword evidence="6" id="KW-1003">Cell membrane</keyword>
<dbReference type="Proteomes" id="UP000186878">
    <property type="component" value="Unassembled WGS sequence"/>
</dbReference>
<evidence type="ECO:0000256" key="4">
    <source>
        <dbReference type="ARBA" id="ARBA00022989"/>
    </source>
</evidence>
<dbReference type="InterPro" id="IPR047817">
    <property type="entry name" value="ABC2_TM_bact-type"/>
</dbReference>
<dbReference type="OrthoDB" id="9804001at2"/>
<comment type="subcellular location">
    <subcellularLocation>
        <location evidence="6">Cell inner membrane</location>
        <topology evidence="6">Multi-pass membrane protein</topology>
    </subcellularLocation>
    <subcellularLocation>
        <location evidence="1">Membrane</location>
        <topology evidence="1">Multi-pass membrane protein</topology>
    </subcellularLocation>
</comment>
<protein>
    <recommendedName>
        <fullName evidence="6">Transport permease protein</fullName>
    </recommendedName>
</protein>
<dbReference type="InterPro" id="IPR052522">
    <property type="entry name" value="ABC-2_transport_permease"/>
</dbReference>
<feature type="transmembrane region" description="Helical" evidence="6">
    <location>
        <begin position="227"/>
        <end position="249"/>
    </location>
</feature>
<feature type="domain" description="ABC transmembrane type-2" evidence="7">
    <location>
        <begin position="23"/>
        <end position="252"/>
    </location>
</feature>
<evidence type="ECO:0000313" key="9">
    <source>
        <dbReference type="Proteomes" id="UP000186878"/>
    </source>
</evidence>
<dbReference type="InterPro" id="IPR013525">
    <property type="entry name" value="ABC2_TM"/>
</dbReference>
<evidence type="ECO:0000256" key="5">
    <source>
        <dbReference type="ARBA" id="ARBA00023136"/>
    </source>
</evidence>
<evidence type="ECO:0000259" key="7">
    <source>
        <dbReference type="PROSITE" id="PS51012"/>
    </source>
</evidence>
<feature type="transmembrane region" description="Helical" evidence="6">
    <location>
        <begin position="198"/>
        <end position="215"/>
    </location>
</feature>
<dbReference type="RefSeq" id="WP_075571627.1">
    <property type="nucleotide sequence ID" value="NZ_MSDO01000041.1"/>
</dbReference>
<feature type="transmembrane region" description="Helical" evidence="6">
    <location>
        <begin position="62"/>
        <end position="85"/>
    </location>
</feature>
<proteinExistence type="inferred from homology"/>
<keyword evidence="9" id="KW-1185">Reference proteome</keyword>
<dbReference type="EMBL" id="MSDO01000041">
    <property type="protein sequence ID" value="OLO02674.1"/>
    <property type="molecule type" value="Genomic_DNA"/>
</dbReference>
<feature type="transmembrane region" description="Helical" evidence="6">
    <location>
        <begin position="171"/>
        <end position="192"/>
    </location>
</feature>
<gene>
    <name evidence="8" type="ORF">BTW07_18435</name>
</gene>
<comment type="caution">
    <text evidence="8">The sequence shown here is derived from an EMBL/GenBank/DDBJ whole genome shotgun (WGS) entry which is preliminary data.</text>
</comment>
<dbReference type="PRINTS" id="PR00164">
    <property type="entry name" value="ABC2TRNSPORT"/>
</dbReference>
<keyword evidence="3 6" id="KW-0812">Transmembrane</keyword>
<organism evidence="8 9">
    <name type="scientific">Salinicola socius</name>
    <dbReference type="NCBI Taxonomy" id="404433"/>
    <lineage>
        <taxon>Bacteria</taxon>
        <taxon>Pseudomonadati</taxon>
        <taxon>Pseudomonadota</taxon>
        <taxon>Gammaproteobacteria</taxon>
        <taxon>Oceanospirillales</taxon>
        <taxon>Halomonadaceae</taxon>
        <taxon>Salinicola</taxon>
    </lineage>
</organism>
<dbReference type="AlphaFoldDB" id="A0A1Q8SMN3"/>
<reference evidence="8 9" key="1">
    <citation type="submission" date="2016-12" db="EMBL/GenBank/DDBJ databases">
        <title>Draft genome sequences of strains Salinicola socius SMB35, Salinicola sp. MH3R3-1 and Chromohalobacter sp. SMB17 from the Verkhnekamsk potash mining region of Russia.</title>
        <authorList>
            <person name="Mavrodi D.V."/>
            <person name="Olsson B.E."/>
            <person name="Korsakova E.S."/>
            <person name="Pyankova A."/>
            <person name="Mavrodi O.V."/>
            <person name="Plotnikova E.G."/>
        </authorList>
    </citation>
    <scope>NUCLEOTIDE SEQUENCE [LARGE SCALE GENOMIC DNA]</scope>
    <source>
        <strain evidence="8 9">SMB35</strain>
    </source>
</reference>
<dbReference type="InterPro" id="IPR000412">
    <property type="entry name" value="ABC_2_transport"/>
</dbReference>
<sequence>MNTRQLLISLWTMVVKEVRRFVRIWPQTLVPPSITMTMYFIIFGNLIGSRVGEMHGISYMSYIVPGLIMMSVITNSYSNVASSFFSNKFQRSVEEMMVSPMPNWVILAGFVIGGAARGLGVGLIVTIVSFFFTDLNLHHPLVTLAVVIMTAMLFSIGGFINALLAKKFDDISIIPIFVLTPLTYLGGVFYSIDLLPQFWQNVTMINPILYMVNAFRYGILGISDIPVGGALVAIAAFIVVLWTVALWMLNRGKGIRS</sequence>
<dbReference type="NCBIfam" id="NF011648">
    <property type="entry name" value="PRK15066.1"/>
    <property type="match status" value="1"/>
</dbReference>
<feature type="transmembrane region" description="Helical" evidence="6">
    <location>
        <begin position="105"/>
        <end position="132"/>
    </location>
</feature>
<keyword evidence="6" id="KW-0813">Transport</keyword>
<evidence type="ECO:0000256" key="2">
    <source>
        <dbReference type="ARBA" id="ARBA00007783"/>
    </source>
</evidence>
<dbReference type="STRING" id="404433.BTW07_18435"/>